<feature type="compositionally biased region" description="Basic and acidic residues" evidence="1">
    <location>
        <begin position="198"/>
        <end position="209"/>
    </location>
</feature>
<name>A0AAU9P032_9ASTR</name>
<feature type="region of interest" description="Disordered" evidence="1">
    <location>
        <begin position="88"/>
        <end position="107"/>
    </location>
</feature>
<organism evidence="2 3">
    <name type="scientific">Lactuca virosa</name>
    <dbReference type="NCBI Taxonomy" id="75947"/>
    <lineage>
        <taxon>Eukaryota</taxon>
        <taxon>Viridiplantae</taxon>
        <taxon>Streptophyta</taxon>
        <taxon>Embryophyta</taxon>
        <taxon>Tracheophyta</taxon>
        <taxon>Spermatophyta</taxon>
        <taxon>Magnoliopsida</taxon>
        <taxon>eudicotyledons</taxon>
        <taxon>Gunneridae</taxon>
        <taxon>Pentapetalae</taxon>
        <taxon>asterids</taxon>
        <taxon>campanulids</taxon>
        <taxon>Asterales</taxon>
        <taxon>Asteraceae</taxon>
        <taxon>Cichorioideae</taxon>
        <taxon>Cichorieae</taxon>
        <taxon>Lactucinae</taxon>
        <taxon>Lactuca</taxon>
    </lineage>
</organism>
<dbReference type="AlphaFoldDB" id="A0AAU9P032"/>
<evidence type="ECO:0000256" key="1">
    <source>
        <dbReference type="SAM" id="MobiDB-lite"/>
    </source>
</evidence>
<feature type="region of interest" description="Disordered" evidence="1">
    <location>
        <begin position="177"/>
        <end position="251"/>
    </location>
</feature>
<protein>
    <submittedName>
        <fullName evidence="2">Uncharacterized protein</fullName>
    </submittedName>
</protein>
<dbReference type="EMBL" id="CAKMRJ010005513">
    <property type="protein sequence ID" value="CAH1443587.1"/>
    <property type="molecule type" value="Genomic_DNA"/>
</dbReference>
<proteinExistence type="predicted"/>
<evidence type="ECO:0000313" key="2">
    <source>
        <dbReference type="EMBL" id="CAH1443587.1"/>
    </source>
</evidence>
<keyword evidence="3" id="KW-1185">Reference proteome</keyword>
<gene>
    <name evidence="2" type="ORF">LVIROSA_LOCUS29493</name>
</gene>
<accession>A0AAU9P032</accession>
<comment type="caution">
    <text evidence="2">The sequence shown here is derived from an EMBL/GenBank/DDBJ whole genome shotgun (WGS) entry which is preliminary data.</text>
</comment>
<evidence type="ECO:0000313" key="3">
    <source>
        <dbReference type="Proteomes" id="UP001157418"/>
    </source>
</evidence>
<dbReference type="Proteomes" id="UP001157418">
    <property type="component" value="Unassembled WGS sequence"/>
</dbReference>
<sequence length="281" mass="31642">MFTDHDFSGMDLNGCCEFLERFVREPFEKLYYLIRDLTMANGLRVITNEMDYQVFIDVACQSPERPIDLYLDHIGEGFEDWFDEESDESGSVIKGDDKETAQGIPDPEPAYMFDAGLEDEINGEYCTLLNKTKDDDFVNKLYLEGGEEKKIEEIDNSEELDNDGENVKKMTVKVASGSRTGMDGGDTHASRVKKTKTTKGENVKKRTAEEASGSRTRMECGDTQGTRESGTTQVTRQRGNVVIPQLKRRKKSERIIKKKLATQVIGKDGEGSTSEKPVNLM</sequence>
<feature type="compositionally biased region" description="Polar residues" evidence="1">
    <location>
        <begin position="223"/>
        <end position="238"/>
    </location>
</feature>
<reference evidence="2 3" key="1">
    <citation type="submission" date="2022-01" db="EMBL/GenBank/DDBJ databases">
        <authorList>
            <person name="Xiong W."/>
            <person name="Schranz E."/>
        </authorList>
    </citation>
    <scope>NUCLEOTIDE SEQUENCE [LARGE SCALE GENOMIC DNA]</scope>
</reference>